<feature type="domain" description="LysM" evidence="2">
    <location>
        <begin position="157"/>
        <end position="200"/>
    </location>
</feature>
<dbReference type="InterPro" id="IPR012854">
    <property type="entry name" value="Cu_amine_oxidase-like_N"/>
</dbReference>
<dbReference type="PANTHER" id="PTHR21666:SF289">
    <property type="entry name" value="L-ALA--D-GLU ENDOPEPTIDASE"/>
    <property type="match status" value="1"/>
</dbReference>
<dbReference type="Pfam" id="PF01476">
    <property type="entry name" value="LysM"/>
    <property type="match status" value="1"/>
</dbReference>
<dbReference type="InterPro" id="IPR036779">
    <property type="entry name" value="LysM_dom_sf"/>
</dbReference>
<dbReference type="InterPro" id="IPR016047">
    <property type="entry name" value="M23ase_b-sheet_dom"/>
</dbReference>
<evidence type="ECO:0000256" key="1">
    <source>
        <dbReference type="ARBA" id="ARBA00022729"/>
    </source>
</evidence>
<keyword evidence="1" id="KW-0732">Signal</keyword>
<dbReference type="Pfam" id="PF07833">
    <property type="entry name" value="Cu_amine_oxidN1"/>
    <property type="match status" value="1"/>
</dbReference>
<dbReference type="AlphaFoldDB" id="A0A0F7EH94"/>
<protein>
    <submittedName>
        <fullName evidence="3">Peptidase</fullName>
    </submittedName>
</protein>
<dbReference type="Pfam" id="PF01551">
    <property type="entry name" value="Peptidase_M23"/>
    <property type="match status" value="1"/>
</dbReference>
<name>A0A0F7EH94_BRELA</name>
<dbReference type="CDD" id="cd12797">
    <property type="entry name" value="M23_peptidase"/>
    <property type="match status" value="1"/>
</dbReference>
<dbReference type="CDD" id="cd00118">
    <property type="entry name" value="LysM"/>
    <property type="match status" value="1"/>
</dbReference>
<dbReference type="InterPro" id="IPR011055">
    <property type="entry name" value="Dup_hybrid_motif"/>
</dbReference>
<dbReference type="SUPFAM" id="SSF55383">
    <property type="entry name" value="Copper amine oxidase, domain N"/>
    <property type="match status" value="1"/>
</dbReference>
<dbReference type="GO" id="GO:0004222">
    <property type="term" value="F:metalloendopeptidase activity"/>
    <property type="evidence" value="ECO:0007669"/>
    <property type="project" value="TreeGrafter"/>
</dbReference>
<dbReference type="EMBL" id="CP011074">
    <property type="protein sequence ID" value="AKF94629.1"/>
    <property type="molecule type" value="Genomic_DNA"/>
</dbReference>
<accession>A0A0F7EH94</accession>
<organism evidence="3">
    <name type="scientific">Brevibacillus laterosporus</name>
    <name type="common">Bacillus laterosporus</name>
    <dbReference type="NCBI Taxonomy" id="1465"/>
    <lineage>
        <taxon>Bacteria</taxon>
        <taxon>Bacillati</taxon>
        <taxon>Bacillota</taxon>
        <taxon>Bacilli</taxon>
        <taxon>Bacillales</taxon>
        <taxon>Paenibacillaceae</taxon>
        <taxon>Brevibacillus</taxon>
    </lineage>
</organism>
<dbReference type="Gene3D" id="2.70.70.10">
    <property type="entry name" value="Glucose Permease (Domain IIA)"/>
    <property type="match status" value="1"/>
</dbReference>
<sequence>MNRLRRSTSRWLVRSLVGTALLSISWINPMQVQAASVPRVFLMVDGKGLKTDVEPQIVNNRMLVPIRAVSEATKAQVTYQASTKQVFIKTKTNEFTYRVNQKTAWGNGKKHSLDVSPIVKEGRILVPLRSISELLGYQVNYNEQSKVAMVATKATPATYTVQAGDSLWSISQKFGVPISSLKNASRLTKEEISQGMKLTIPVISMYNQTWKPLDIQSKQQYLGNIDQALAPKQSVFPLQKGTWYEQVYNTYGDERTWGADTQGRNHEGIDIMAFHGVPVFSSTNGVINRLGWNSMGGWRVNITHSSGKYRVYYAHLSAFAPEIKVGSPVKAGQLIGFVGDTGYGPMETTGMFSPHLHFGLYSNQTGKAVNPYFFLKYLETIEIESTK</sequence>
<dbReference type="Gene3D" id="3.30.457.10">
    <property type="entry name" value="Copper amine oxidase-like, N-terminal domain"/>
    <property type="match status" value="1"/>
</dbReference>
<dbReference type="RefSeq" id="WP_031413757.1">
    <property type="nucleotide sequence ID" value="NZ_CP011074.1"/>
</dbReference>
<dbReference type="InterPro" id="IPR036582">
    <property type="entry name" value="Mao_N_sf"/>
</dbReference>
<dbReference type="SUPFAM" id="SSF51261">
    <property type="entry name" value="Duplicated hybrid motif"/>
    <property type="match status" value="1"/>
</dbReference>
<evidence type="ECO:0000259" key="2">
    <source>
        <dbReference type="PROSITE" id="PS51782"/>
    </source>
</evidence>
<dbReference type="InterPro" id="IPR018392">
    <property type="entry name" value="LysM"/>
</dbReference>
<dbReference type="SMART" id="SM00257">
    <property type="entry name" value="LysM"/>
    <property type="match status" value="1"/>
</dbReference>
<proteinExistence type="predicted"/>
<dbReference type="PANTHER" id="PTHR21666">
    <property type="entry name" value="PEPTIDASE-RELATED"/>
    <property type="match status" value="1"/>
</dbReference>
<dbReference type="PROSITE" id="PS51782">
    <property type="entry name" value="LYSM"/>
    <property type="match status" value="1"/>
</dbReference>
<dbReference type="Gene3D" id="3.10.350.10">
    <property type="entry name" value="LysM domain"/>
    <property type="match status" value="1"/>
</dbReference>
<reference evidence="3" key="1">
    <citation type="submission" date="2015-03" db="EMBL/GenBank/DDBJ databases">
        <title>MIGS Cultured Bacterial/Archaeal sample from Brevibacillus laterosporus.</title>
        <authorList>
            <person name="Zeng D."/>
            <person name="Zhu L."/>
            <person name="Dong G."/>
            <person name="Ye W."/>
            <person name="Ren D."/>
            <person name="Wu L."/>
            <person name="Xu J."/>
            <person name="Li G."/>
            <person name="Guo L."/>
        </authorList>
    </citation>
    <scope>NUCLEOTIDE SEQUENCE</scope>
    <source>
        <strain evidence="3">B9</strain>
    </source>
</reference>
<dbReference type="InterPro" id="IPR050570">
    <property type="entry name" value="Cell_wall_metabolism_enzyme"/>
</dbReference>
<gene>
    <name evidence="3" type="ORF">EX87_13965</name>
</gene>
<dbReference type="SUPFAM" id="SSF54106">
    <property type="entry name" value="LysM domain"/>
    <property type="match status" value="1"/>
</dbReference>
<evidence type="ECO:0000313" key="3">
    <source>
        <dbReference type="EMBL" id="AKF94629.1"/>
    </source>
</evidence>